<dbReference type="PROSITE" id="PS50089">
    <property type="entry name" value="ZF_RING_2"/>
    <property type="match status" value="1"/>
</dbReference>
<dbReference type="Pfam" id="PF17123">
    <property type="entry name" value="zf-RING_11"/>
    <property type="match status" value="1"/>
</dbReference>
<dbReference type="SUPFAM" id="SSF53300">
    <property type="entry name" value="vWA-like"/>
    <property type="match status" value="1"/>
</dbReference>
<feature type="compositionally biased region" description="Polar residues" evidence="2">
    <location>
        <begin position="562"/>
        <end position="571"/>
    </location>
</feature>
<dbReference type="PROSITE" id="PS50234">
    <property type="entry name" value="VWFA"/>
    <property type="match status" value="1"/>
</dbReference>
<dbReference type="Proteomes" id="UP000316621">
    <property type="component" value="Chromosome 2"/>
</dbReference>
<dbReference type="SMART" id="SM00327">
    <property type="entry name" value="VWA"/>
    <property type="match status" value="1"/>
</dbReference>
<dbReference type="GO" id="GO:0008270">
    <property type="term" value="F:zinc ion binding"/>
    <property type="evidence" value="ECO:0007669"/>
    <property type="project" value="UniProtKB-KW"/>
</dbReference>
<feature type="compositionally biased region" description="Low complexity" evidence="2">
    <location>
        <begin position="572"/>
        <end position="583"/>
    </location>
</feature>
<evidence type="ECO:0000259" key="4">
    <source>
        <dbReference type="PROSITE" id="PS50234"/>
    </source>
</evidence>
<name>A0A4Y7IRF7_PAPSO</name>
<accession>A0A4Y7IRF7</accession>
<feature type="domain" description="VWFA" evidence="4">
    <location>
        <begin position="191"/>
        <end position="366"/>
    </location>
</feature>
<evidence type="ECO:0000259" key="3">
    <source>
        <dbReference type="PROSITE" id="PS50089"/>
    </source>
</evidence>
<keyword evidence="1" id="KW-0862">Zinc</keyword>
<dbReference type="AlphaFoldDB" id="A0A4Y7IRF7"/>
<keyword evidence="1" id="KW-0479">Metal-binding</keyword>
<dbReference type="PANTHER" id="PTHR10579:SF158">
    <property type="entry name" value="RETROELEMENT POL POLYPROTEIN-LIKE"/>
    <property type="match status" value="1"/>
</dbReference>
<evidence type="ECO:0000313" key="6">
    <source>
        <dbReference type="Proteomes" id="UP000316621"/>
    </source>
</evidence>
<organism evidence="5 6">
    <name type="scientific">Papaver somniferum</name>
    <name type="common">Opium poppy</name>
    <dbReference type="NCBI Taxonomy" id="3469"/>
    <lineage>
        <taxon>Eukaryota</taxon>
        <taxon>Viridiplantae</taxon>
        <taxon>Streptophyta</taxon>
        <taxon>Embryophyta</taxon>
        <taxon>Tracheophyta</taxon>
        <taxon>Spermatophyta</taxon>
        <taxon>Magnoliopsida</taxon>
        <taxon>Ranunculales</taxon>
        <taxon>Papaveraceae</taxon>
        <taxon>Papaveroideae</taxon>
        <taxon>Papaver</taxon>
    </lineage>
</organism>
<dbReference type="InterPro" id="IPR001841">
    <property type="entry name" value="Znf_RING"/>
</dbReference>
<evidence type="ECO:0000256" key="2">
    <source>
        <dbReference type="SAM" id="MobiDB-lite"/>
    </source>
</evidence>
<protein>
    <recommendedName>
        <fullName evidence="7">VWFA domain-containing protein</fullName>
    </recommendedName>
</protein>
<dbReference type="CDD" id="cd01466">
    <property type="entry name" value="vWA_C3HC4_type"/>
    <property type="match status" value="1"/>
</dbReference>
<dbReference type="InterPro" id="IPR032838">
    <property type="entry name" value="Vwaint_dom"/>
</dbReference>
<dbReference type="InterPro" id="IPR051266">
    <property type="entry name" value="CLCR"/>
</dbReference>
<dbReference type="EMBL" id="CM010716">
    <property type="protein sequence ID" value="RZC50292.1"/>
    <property type="molecule type" value="Genomic_DNA"/>
</dbReference>
<dbReference type="InterPro" id="IPR002035">
    <property type="entry name" value="VWF_A"/>
</dbReference>
<dbReference type="PANTHER" id="PTHR10579">
    <property type="entry name" value="CALCIUM-ACTIVATED CHLORIDE CHANNEL REGULATOR"/>
    <property type="match status" value="1"/>
</dbReference>
<dbReference type="SUPFAM" id="SSF57850">
    <property type="entry name" value="RING/U-box"/>
    <property type="match status" value="1"/>
</dbReference>
<dbReference type="Pfam" id="PF00092">
    <property type="entry name" value="VWA"/>
    <property type="match status" value="1"/>
</dbReference>
<feature type="domain" description="RING-type" evidence="3">
    <location>
        <begin position="7"/>
        <end position="51"/>
    </location>
</feature>
<dbReference type="InterPro" id="IPR013083">
    <property type="entry name" value="Znf_RING/FYVE/PHD"/>
</dbReference>
<keyword evidence="6" id="KW-1185">Reference proteome</keyword>
<proteinExistence type="predicted"/>
<evidence type="ECO:0000313" key="5">
    <source>
        <dbReference type="EMBL" id="RZC50292.1"/>
    </source>
</evidence>
<reference evidence="5 6" key="1">
    <citation type="journal article" date="2018" name="Science">
        <title>The opium poppy genome and morphinan production.</title>
        <authorList>
            <person name="Guo L."/>
            <person name="Winzer T."/>
            <person name="Yang X."/>
            <person name="Li Y."/>
            <person name="Ning Z."/>
            <person name="He Z."/>
            <person name="Teodor R."/>
            <person name="Lu Y."/>
            <person name="Bowser T.A."/>
            <person name="Graham I.A."/>
            <person name="Ye K."/>
        </authorList>
    </citation>
    <scope>NUCLEOTIDE SEQUENCE [LARGE SCALE GENOMIC DNA]</scope>
    <source>
        <strain evidence="6">cv. HN1</strain>
        <tissue evidence="5">Leaves</tissue>
    </source>
</reference>
<dbReference type="Gene3D" id="3.30.40.10">
    <property type="entry name" value="Zinc/RING finger domain, C3HC4 (zinc finger)"/>
    <property type="match status" value="1"/>
</dbReference>
<feature type="region of interest" description="Disordered" evidence="2">
    <location>
        <begin position="561"/>
        <end position="583"/>
    </location>
</feature>
<dbReference type="Gramene" id="RZC50292">
    <property type="protein sequence ID" value="RZC50292"/>
    <property type="gene ID" value="C5167_018722"/>
</dbReference>
<dbReference type="Pfam" id="PF14624">
    <property type="entry name" value="Vwaint"/>
    <property type="match status" value="1"/>
</dbReference>
<gene>
    <name evidence="5" type="ORF">C5167_018722</name>
</gene>
<evidence type="ECO:0008006" key="7">
    <source>
        <dbReference type="Google" id="ProtNLM"/>
    </source>
</evidence>
<dbReference type="SMART" id="SM00184">
    <property type="entry name" value="RING"/>
    <property type="match status" value="1"/>
</dbReference>
<dbReference type="Gene3D" id="3.40.50.410">
    <property type="entry name" value="von Willebrand factor, type A domain"/>
    <property type="match status" value="1"/>
</dbReference>
<sequence length="604" mass="66330">MCMQMTCAICNGAIQVGDGKPMFTAECSHCFHFLCVVSNAKSGNQNCMICQAKWKVSPLQGANYHPSFNGLPNWMISPLEGANFTDPSHKRVRTNMENYWPANLENFGSTVLDPTFGNLLVTEDPLDPQSLFASNSSPYIDIQTYPEISAVQRSIHKENFSVLINLKALVTDIKQDNDDAHMSQSCRAPVDLVTVLDVSGSMRGSKIELLKRAMRFVIENLGPSDRLSIVTFSSYARRLLPLRRMTDSGKQHALLVVNSLATGSGTHILNGLRTGASVIDSRKEKNPFCSIMLLSDGKDTSRETAISTKLTTIKVPVHTFGFGSSHDPVLLHSISQTCKGTFSFVEAERFIQDAFAQCIGGLLSVVLQDVQVHVQCVHPDICLGPLNAGSYSMRLTDMNQTGFIDVGDLYENEERDFLVLLNVPTVGDEGSSLETELVHVGCTYKDPFSKQIKSTAVKKVKIQRPETEEEGFVVVSVEVDREKCRLRATKAMSESRDAAERGDLSGAWSILESCQKELTETTSARAGNQLCAALDSELKEIRSRMQNMQIDESSGRAYVLSGMSSHSGQRATTRGDTSSDSSGFVHVYQTKSMENMVARSHTTG</sequence>
<dbReference type="InterPro" id="IPR036465">
    <property type="entry name" value="vWFA_dom_sf"/>
</dbReference>
<keyword evidence="1" id="KW-0863">Zinc-finger</keyword>
<evidence type="ECO:0000256" key="1">
    <source>
        <dbReference type="PROSITE-ProRule" id="PRU00175"/>
    </source>
</evidence>